<comment type="caution">
    <text evidence="1">The sequence shown here is derived from an EMBL/GenBank/DDBJ whole genome shotgun (WGS) entry which is preliminary data.</text>
</comment>
<dbReference type="RefSeq" id="WP_150114433.1">
    <property type="nucleotide sequence ID" value="NZ_LKST01000003.1"/>
</dbReference>
<evidence type="ECO:0008006" key="3">
    <source>
        <dbReference type="Google" id="ProtNLM"/>
    </source>
</evidence>
<dbReference type="EMBL" id="LKST01000003">
    <property type="protein sequence ID" value="KQB83799.1"/>
    <property type="molecule type" value="Genomic_DNA"/>
</dbReference>
<proteinExistence type="predicted"/>
<evidence type="ECO:0000313" key="2">
    <source>
        <dbReference type="Proteomes" id="UP000050517"/>
    </source>
</evidence>
<name>A0A0Q0Z3C5_9CORY</name>
<accession>A0A0Q0Z3C5</accession>
<dbReference type="AlphaFoldDB" id="A0A0Q0Z3C5"/>
<protein>
    <recommendedName>
        <fullName evidence="3">ATP/GTP-binding protein</fullName>
    </recommendedName>
</protein>
<dbReference type="Proteomes" id="UP000050517">
    <property type="component" value="Unassembled WGS sequence"/>
</dbReference>
<dbReference type="PATRIC" id="fig|1544416.3.peg.1873"/>
<organism evidence="1 2">
    <name type="scientific">Corynebacterium oculi</name>
    <dbReference type="NCBI Taxonomy" id="1544416"/>
    <lineage>
        <taxon>Bacteria</taxon>
        <taxon>Bacillati</taxon>
        <taxon>Actinomycetota</taxon>
        <taxon>Actinomycetes</taxon>
        <taxon>Mycobacteriales</taxon>
        <taxon>Corynebacteriaceae</taxon>
        <taxon>Corynebacterium</taxon>
    </lineage>
</organism>
<dbReference type="STRING" id="1544416.Cocul_01872"/>
<gene>
    <name evidence="1" type="ORF">Cocul_01872</name>
</gene>
<evidence type="ECO:0000313" key="1">
    <source>
        <dbReference type="EMBL" id="KQB83799.1"/>
    </source>
</evidence>
<sequence>MAKRRSRRGTPRHYGPRPLGAVWDTVSIGGYMMRPITAERALKEYRCPGCHQIIPVRMAHVVAWPIDGGAEERRHWHRFCFERLR</sequence>
<reference evidence="1 2" key="1">
    <citation type="submission" date="2015-10" db="EMBL/GenBank/DDBJ databases">
        <title>Corynebacteirum lowii and Corynebacterium oculi species nova, derived from human clinical disease and and emended description of Corynebacterium mastiditis.</title>
        <authorList>
            <person name="Bernard K."/>
            <person name="Pacheco A.L."/>
            <person name="Mcdougall C."/>
            <person name="Burtx T."/>
            <person name="Weibe D."/>
            <person name="Tyler S."/>
            <person name="Olson A.B."/>
            <person name="Cnockaert M."/>
            <person name="Eguchi H."/>
            <person name="Kuwahara T."/>
            <person name="Nakayama-Imaohji H."/>
            <person name="Boudewijins M."/>
            <person name="Van Hoecke F."/>
            <person name="Bernier A.-M."/>
            <person name="Vandamme P."/>
        </authorList>
    </citation>
    <scope>NUCLEOTIDE SEQUENCE [LARGE SCALE GENOMIC DNA]</scope>
    <source>
        <strain evidence="1 2">NML 130210</strain>
    </source>
</reference>
<keyword evidence="2" id="KW-1185">Reference proteome</keyword>
<dbReference type="OrthoDB" id="3381577at2"/>